<gene>
    <name evidence="3" type="ORF">BU26DRAFT_427721</name>
</gene>
<dbReference type="SUPFAM" id="SSF53474">
    <property type="entry name" value="alpha/beta-Hydrolases"/>
    <property type="match status" value="1"/>
</dbReference>
<dbReference type="InterPro" id="IPR029058">
    <property type="entry name" value="AB_hydrolase_fold"/>
</dbReference>
<feature type="coiled-coil region" evidence="1">
    <location>
        <begin position="394"/>
        <end position="428"/>
    </location>
</feature>
<evidence type="ECO:0008006" key="5">
    <source>
        <dbReference type="Google" id="ProtNLM"/>
    </source>
</evidence>
<accession>A0A6A6IH28</accession>
<evidence type="ECO:0000256" key="2">
    <source>
        <dbReference type="SAM" id="MobiDB-lite"/>
    </source>
</evidence>
<feature type="compositionally biased region" description="Low complexity" evidence="2">
    <location>
        <begin position="308"/>
        <end position="334"/>
    </location>
</feature>
<dbReference type="EMBL" id="ML987195">
    <property type="protein sequence ID" value="KAF2249467.1"/>
    <property type="molecule type" value="Genomic_DNA"/>
</dbReference>
<dbReference type="AlphaFoldDB" id="A0A6A6IH28"/>
<reference evidence="3" key="1">
    <citation type="journal article" date="2020" name="Stud. Mycol.">
        <title>101 Dothideomycetes genomes: a test case for predicting lifestyles and emergence of pathogens.</title>
        <authorList>
            <person name="Haridas S."/>
            <person name="Albert R."/>
            <person name="Binder M."/>
            <person name="Bloem J."/>
            <person name="Labutti K."/>
            <person name="Salamov A."/>
            <person name="Andreopoulos B."/>
            <person name="Baker S."/>
            <person name="Barry K."/>
            <person name="Bills G."/>
            <person name="Bluhm B."/>
            <person name="Cannon C."/>
            <person name="Castanera R."/>
            <person name="Culley D."/>
            <person name="Daum C."/>
            <person name="Ezra D."/>
            <person name="Gonzalez J."/>
            <person name="Henrissat B."/>
            <person name="Kuo A."/>
            <person name="Liang C."/>
            <person name="Lipzen A."/>
            <person name="Lutzoni F."/>
            <person name="Magnuson J."/>
            <person name="Mondo S."/>
            <person name="Nolan M."/>
            <person name="Ohm R."/>
            <person name="Pangilinan J."/>
            <person name="Park H.-J."/>
            <person name="Ramirez L."/>
            <person name="Alfaro M."/>
            <person name="Sun H."/>
            <person name="Tritt A."/>
            <person name="Yoshinaga Y."/>
            <person name="Zwiers L.-H."/>
            <person name="Turgeon B."/>
            <person name="Goodwin S."/>
            <person name="Spatafora J."/>
            <person name="Crous P."/>
            <person name="Grigoriev I."/>
        </authorList>
    </citation>
    <scope>NUCLEOTIDE SEQUENCE</scope>
    <source>
        <strain evidence="3">CBS 122368</strain>
    </source>
</reference>
<proteinExistence type="predicted"/>
<dbReference type="RefSeq" id="XP_033684471.1">
    <property type="nucleotide sequence ID" value="XM_033823747.1"/>
</dbReference>
<sequence>MSARDPRSSSTQSLVPDAETAGRRRLLLVFIHGFLGDETSFRSFPAHVHNLVTITLGDSHVVHTKLYPKYRSRYALEVARDEFSKWLAPHENPWTDVILLAHSMGGLIAADIALLFRHRIIGTINFDVPFVGMHPGIVKAGLGSIFKPWPMPEEAAVEAEADPTSSGKRLSRMNTLFNPRPSDPNFNPTFYNDVHLPVRKGWENTLHWLNKHSNGIVKASKGLVRSHLEFGGAMADYRSLKARYARIRALEEDDEKKRRSANPEVEDPPRIRFANYYTASTGRPKKPKSPKSPSPSRPASRGLQHQDSNTTALTSASQLTLNTTPPDTTPRSPRISVEQHRDNEVVPVTPEMPPSATSPIGELPFGENPVEKDGPHLPEIPPIPQEPPFVDLSLYTDEAQMESAEKEYEQASKEYQQAVKSRNKVIKERSKMQEKFRKQKEKELTRKKVPIHEKKTESAIEPEQLEEDFGVMQLGVTGQSHSQGASPYGNYDFSHSAILNQVDPNEQSHPSSTYTDSTYSLATTDTNASTPGPEGAPKKKRLKKFCMLPPKDAYGNKDPTWIRVFMENIDEVAAHTTLFFMGETYERLVGDVGARIEDWVREAESLRVAREMGGLA</sequence>
<name>A0A6A6IH28_9PLEO</name>
<feature type="compositionally biased region" description="Pro residues" evidence="2">
    <location>
        <begin position="378"/>
        <end position="387"/>
    </location>
</feature>
<dbReference type="PANTHER" id="PTHR47842:SF3">
    <property type="entry name" value="DUF676 DOMAIN-CONTAINING PROTEIN"/>
    <property type="match status" value="1"/>
</dbReference>
<dbReference type="Proteomes" id="UP000800094">
    <property type="component" value="Unassembled WGS sequence"/>
</dbReference>
<feature type="region of interest" description="Disordered" evidence="2">
    <location>
        <begin position="430"/>
        <end position="457"/>
    </location>
</feature>
<dbReference type="OrthoDB" id="3248508at2759"/>
<organism evidence="3 4">
    <name type="scientific">Trematosphaeria pertusa</name>
    <dbReference type="NCBI Taxonomy" id="390896"/>
    <lineage>
        <taxon>Eukaryota</taxon>
        <taxon>Fungi</taxon>
        <taxon>Dikarya</taxon>
        <taxon>Ascomycota</taxon>
        <taxon>Pezizomycotina</taxon>
        <taxon>Dothideomycetes</taxon>
        <taxon>Pleosporomycetidae</taxon>
        <taxon>Pleosporales</taxon>
        <taxon>Massarineae</taxon>
        <taxon>Trematosphaeriaceae</taxon>
        <taxon>Trematosphaeria</taxon>
    </lineage>
</organism>
<evidence type="ECO:0000313" key="3">
    <source>
        <dbReference type="EMBL" id="KAF2249467.1"/>
    </source>
</evidence>
<dbReference type="PANTHER" id="PTHR47842">
    <property type="entry name" value="EXPRESSED PROTEIN"/>
    <property type="match status" value="1"/>
</dbReference>
<keyword evidence="4" id="KW-1185">Reference proteome</keyword>
<dbReference type="GeneID" id="54577077"/>
<feature type="region of interest" description="Disordered" evidence="2">
    <location>
        <begin position="502"/>
        <end position="540"/>
    </location>
</feature>
<dbReference type="Gene3D" id="3.40.50.1820">
    <property type="entry name" value="alpha/beta hydrolase"/>
    <property type="match status" value="1"/>
</dbReference>
<keyword evidence="1" id="KW-0175">Coiled coil</keyword>
<protein>
    <recommendedName>
        <fullName evidence="5">AB hydrolase-1 domain-containing protein</fullName>
    </recommendedName>
</protein>
<feature type="compositionally biased region" description="Polar residues" evidence="2">
    <location>
        <begin position="502"/>
        <end position="530"/>
    </location>
</feature>
<evidence type="ECO:0000313" key="4">
    <source>
        <dbReference type="Proteomes" id="UP000800094"/>
    </source>
</evidence>
<evidence type="ECO:0000256" key="1">
    <source>
        <dbReference type="SAM" id="Coils"/>
    </source>
</evidence>
<feature type="region of interest" description="Disordered" evidence="2">
    <location>
        <begin position="252"/>
        <end position="390"/>
    </location>
</feature>